<sequence length="140" mass="15072">MYERLTGSVRLCLGLVGVGLLACLSVATQLEPDPRGFGTHERLGLAPCQFRTLFGRPCATCGMTTAFAWMVRLEPDRAWAANPAGATLAVLAAPVALWMLILAVVGRSWPVRSLAPTLPMLVLGLVAWTILVWIARLLAF</sequence>
<dbReference type="AlphaFoldDB" id="E8QZ22"/>
<evidence type="ECO:0000313" key="2">
    <source>
        <dbReference type="EMBL" id="ADV63164.1"/>
    </source>
</evidence>
<dbReference type="EMBL" id="CP002353">
    <property type="protein sequence ID" value="ADV63164.1"/>
    <property type="molecule type" value="Genomic_DNA"/>
</dbReference>
<name>E8QZ22_ISOPI</name>
<dbReference type="Proteomes" id="UP000008631">
    <property type="component" value="Chromosome"/>
</dbReference>
<dbReference type="InParanoid" id="E8QZ22"/>
<proteinExistence type="predicted"/>
<dbReference type="PROSITE" id="PS51257">
    <property type="entry name" value="PROKAR_LIPOPROTEIN"/>
    <property type="match status" value="1"/>
</dbReference>
<reference key="1">
    <citation type="submission" date="2010-11" db="EMBL/GenBank/DDBJ databases">
        <title>The complete sequence of chromosome of Isophaera pallida ATCC 43644.</title>
        <authorList>
            <consortium name="US DOE Joint Genome Institute (JGI-PGF)"/>
            <person name="Lucas S."/>
            <person name="Copeland A."/>
            <person name="Lapidus A."/>
            <person name="Bruce D."/>
            <person name="Goodwin L."/>
            <person name="Pitluck S."/>
            <person name="Kyrpides N."/>
            <person name="Mavromatis K."/>
            <person name="Pagani I."/>
            <person name="Ivanova N."/>
            <person name="Saunders E."/>
            <person name="Brettin T."/>
            <person name="Detter J.C."/>
            <person name="Han C."/>
            <person name="Tapia R."/>
            <person name="Land M."/>
            <person name="Hauser L."/>
            <person name="Markowitz V."/>
            <person name="Cheng J.-F."/>
            <person name="Hugenholtz P."/>
            <person name="Woyke T."/>
            <person name="Wu D."/>
            <person name="Eisen J.A."/>
        </authorList>
    </citation>
    <scope>NUCLEOTIDE SEQUENCE</scope>
    <source>
        <strain>ATCC 43644</strain>
    </source>
</reference>
<evidence type="ECO:0000256" key="1">
    <source>
        <dbReference type="SAM" id="Phobius"/>
    </source>
</evidence>
<keyword evidence="1" id="KW-0812">Transmembrane</keyword>
<dbReference type="eggNOG" id="ENOG50334NN">
    <property type="taxonomic scope" value="Bacteria"/>
</dbReference>
<evidence type="ECO:0008006" key="4">
    <source>
        <dbReference type="Google" id="ProtNLM"/>
    </source>
</evidence>
<feature type="transmembrane region" description="Helical" evidence="1">
    <location>
        <begin position="118"/>
        <end position="139"/>
    </location>
</feature>
<keyword evidence="1" id="KW-1133">Transmembrane helix</keyword>
<keyword evidence="1" id="KW-0472">Membrane</keyword>
<accession>E8QZ22</accession>
<dbReference type="Pfam" id="PF10825">
    <property type="entry name" value="DUF2752"/>
    <property type="match status" value="1"/>
</dbReference>
<protein>
    <recommendedName>
        <fullName evidence="4">DUF2752 domain-containing protein</fullName>
    </recommendedName>
</protein>
<evidence type="ECO:0000313" key="3">
    <source>
        <dbReference type="Proteomes" id="UP000008631"/>
    </source>
</evidence>
<reference evidence="2 3" key="2">
    <citation type="journal article" date="2011" name="Stand. Genomic Sci.">
        <title>Complete genome sequence of Isosphaera pallida type strain (IS1B).</title>
        <authorList>
            <consortium name="US DOE Joint Genome Institute (JGI-PGF)"/>
            <person name="Goker M."/>
            <person name="Cleland D."/>
            <person name="Saunders E."/>
            <person name="Lapidus A."/>
            <person name="Nolan M."/>
            <person name="Lucas S."/>
            <person name="Hammon N."/>
            <person name="Deshpande S."/>
            <person name="Cheng J.F."/>
            <person name="Tapia R."/>
            <person name="Han C."/>
            <person name="Goodwin L."/>
            <person name="Pitluck S."/>
            <person name="Liolios K."/>
            <person name="Pagani I."/>
            <person name="Ivanova N."/>
            <person name="Mavromatis K."/>
            <person name="Pati A."/>
            <person name="Chen A."/>
            <person name="Palaniappan K."/>
            <person name="Land M."/>
            <person name="Hauser L."/>
            <person name="Chang Y.J."/>
            <person name="Jeffries C.D."/>
            <person name="Detter J.C."/>
            <person name="Beck B."/>
            <person name="Woyke T."/>
            <person name="Bristow J."/>
            <person name="Eisen J.A."/>
            <person name="Markowitz V."/>
            <person name="Hugenholtz P."/>
            <person name="Kyrpides N.C."/>
            <person name="Klenk H.P."/>
        </authorList>
    </citation>
    <scope>NUCLEOTIDE SEQUENCE [LARGE SCALE GENOMIC DNA]</scope>
    <source>
        <strain evidence="3">ATCC 43644 / DSM 9630 / IS1B</strain>
    </source>
</reference>
<keyword evidence="3" id="KW-1185">Reference proteome</keyword>
<feature type="transmembrane region" description="Helical" evidence="1">
    <location>
        <begin position="83"/>
        <end position="106"/>
    </location>
</feature>
<dbReference type="HOGENOM" id="CLU_142851_0_0_0"/>
<dbReference type="InterPro" id="IPR021215">
    <property type="entry name" value="DUF2752"/>
</dbReference>
<organism evidence="2 3">
    <name type="scientific">Isosphaera pallida (strain ATCC 43644 / DSM 9630 / IS1B)</name>
    <dbReference type="NCBI Taxonomy" id="575540"/>
    <lineage>
        <taxon>Bacteria</taxon>
        <taxon>Pseudomonadati</taxon>
        <taxon>Planctomycetota</taxon>
        <taxon>Planctomycetia</taxon>
        <taxon>Isosphaerales</taxon>
        <taxon>Isosphaeraceae</taxon>
        <taxon>Isosphaera</taxon>
    </lineage>
</organism>
<dbReference type="KEGG" id="ipa:Isop_2594"/>
<gene>
    <name evidence="2" type="ordered locus">Isop_2594</name>
</gene>